<organism evidence="10 11">
    <name type="scientific">Apiospora arundinis</name>
    <dbReference type="NCBI Taxonomy" id="335852"/>
    <lineage>
        <taxon>Eukaryota</taxon>
        <taxon>Fungi</taxon>
        <taxon>Dikarya</taxon>
        <taxon>Ascomycota</taxon>
        <taxon>Pezizomycotina</taxon>
        <taxon>Sordariomycetes</taxon>
        <taxon>Xylariomycetidae</taxon>
        <taxon>Amphisphaeriales</taxon>
        <taxon>Apiosporaceae</taxon>
        <taxon>Apiospora</taxon>
    </lineage>
</organism>
<comment type="caution">
    <text evidence="10">The sequence shown here is derived from an EMBL/GenBank/DDBJ whole genome shotgun (WGS) entry which is preliminary data.</text>
</comment>
<accession>A0ABR2IBF5</accession>
<evidence type="ECO:0000256" key="6">
    <source>
        <dbReference type="ARBA" id="ARBA00035023"/>
    </source>
</evidence>
<comment type="similarity">
    <text evidence="5">Belongs to the 2-oxoadipate dioxygenase/decarboxylase family.</text>
</comment>
<dbReference type="CDD" id="cd16348">
    <property type="entry name" value="VOC_YdcJ_like"/>
    <property type="match status" value="1"/>
</dbReference>
<dbReference type="SMART" id="SM01150">
    <property type="entry name" value="DUF1338"/>
    <property type="match status" value="1"/>
</dbReference>
<evidence type="ECO:0000256" key="7">
    <source>
        <dbReference type="ARBA" id="ARBA00035034"/>
    </source>
</evidence>
<reference evidence="10 11" key="1">
    <citation type="journal article" date="2024" name="IMA Fungus">
        <title>Apiospora arundinis, a panoply of carbohydrate-active enzymes and secondary metabolites.</title>
        <authorList>
            <person name="Sorensen T."/>
            <person name="Petersen C."/>
            <person name="Muurmann A.T."/>
            <person name="Christiansen J.V."/>
            <person name="Brundto M.L."/>
            <person name="Overgaard C.K."/>
            <person name="Boysen A.T."/>
            <person name="Wollenberg R.D."/>
            <person name="Larsen T.O."/>
            <person name="Sorensen J.L."/>
            <person name="Nielsen K.L."/>
            <person name="Sondergaard T.E."/>
        </authorList>
    </citation>
    <scope>NUCLEOTIDE SEQUENCE [LARGE SCALE GENOMIC DNA]</scope>
    <source>
        <strain evidence="10 11">AAU 773</strain>
    </source>
</reference>
<sequence>MLHATSAQHLHPQDPAPDAKSYVHPDELRTAFALAMSQMYRNEVPLYGDLVRIVQGVNQNVLLSRNSSADTSKGTTDSPERLSLERHGAIRLGLPSELRTVQRIFAVLGMYPVGYYDLSVAGLPMHATCFRPMTSASLASNPFRIFTTLLRPELVKSEDGARDLALQLLSRRTLFSPELLDMLDTAEQQQHNLYADQAETFIREALRTFSWASGVAASTADEYARLRAEHPVLADIACFRTAHINHLTPRTLDIDAVQRAMVSEGMAVKERIEGPPRRRFPILLRQTSFLALDEPVHFLAKNVASAEVNESSSTSEHVDSRQQGLVEGTHCARFGEIEERGAAVTPAGRHLYDELLAQAMASINACSDGLTYDDILTETFRDSYPDNLSELCRQRLIFCRYRCTGNMLTTMHPDIAALLSRGGTPSEIRNAIDEDEEVVMNWADCLVDEGVLVAEPITYEDFLPFSAAGIFQSNLQKAGSSSLAGVSTGEKKVSPHSGGAMNSSLGCRGGDQGSLEEALGCSITDPDVLYSQLQKESLSECLLELQLTRAA</sequence>
<dbReference type="Proteomes" id="UP001390339">
    <property type="component" value="Unassembled WGS sequence"/>
</dbReference>
<protein>
    <recommendedName>
        <fullName evidence="7">2-oxoadipate dioxygenase/decarboxylase</fullName>
        <ecNumber evidence="6">1.13.11.93</ecNumber>
    </recommendedName>
    <alternativeName>
        <fullName evidence="8">2-hydroxyglutarate synthase</fullName>
    </alternativeName>
</protein>
<dbReference type="PANTHER" id="PTHR39479">
    <property type="match status" value="1"/>
</dbReference>
<evidence type="ECO:0000256" key="3">
    <source>
        <dbReference type="ARBA" id="ARBA00023002"/>
    </source>
</evidence>
<dbReference type="Pfam" id="PF07063">
    <property type="entry name" value="HGLS"/>
    <property type="match status" value="1"/>
</dbReference>
<keyword evidence="3" id="KW-0560">Oxidoreductase</keyword>
<evidence type="ECO:0000256" key="5">
    <source>
        <dbReference type="ARBA" id="ARBA00035013"/>
    </source>
</evidence>
<evidence type="ECO:0000256" key="1">
    <source>
        <dbReference type="ARBA" id="ARBA00001954"/>
    </source>
</evidence>
<evidence type="ECO:0000313" key="10">
    <source>
        <dbReference type="EMBL" id="KAK8860014.1"/>
    </source>
</evidence>
<name>A0ABR2IBF5_9PEZI</name>
<keyword evidence="4" id="KW-0408">Iron</keyword>
<dbReference type="PANTHER" id="PTHR39479:SF2">
    <property type="entry name" value="2-OXOADIPATE DIOXYGENASE_DECARBOXYLASE"/>
    <property type="match status" value="1"/>
</dbReference>
<evidence type="ECO:0000256" key="2">
    <source>
        <dbReference type="ARBA" id="ARBA00022964"/>
    </source>
</evidence>
<dbReference type="InterPro" id="IPR009770">
    <property type="entry name" value="HGLS"/>
</dbReference>
<gene>
    <name evidence="10" type="ORF">PGQ11_010748</name>
</gene>
<evidence type="ECO:0000256" key="9">
    <source>
        <dbReference type="SAM" id="MobiDB-lite"/>
    </source>
</evidence>
<evidence type="ECO:0000256" key="8">
    <source>
        <dbReference type="ARBA" id="ARBA00035045"/>
    </source>
</evidence>
<proteinExistence type="inferred from homology"/>
<keyword evidence="11" id="KW-1185">Reference proteome</keyword>
<feature type="region of interest" description="Disordered" evidence="9">
    <location>
        <begin position="486"/>
        <end position="508"/>
    </location>
</feature>
<feature type="region of interest" description="Disordered" evidence="9">
    <location>
        <begin position="1"/>
        <end position="22"/>
    </location>
</feature>
<dbReference type="Gene3D" id="3.10.180.80">
    <property type="entry name" value="Uncharacterised protein PF07063, DUF1338"/>
    <property type="match status" value="1"/>
</dbReference>
<evidence type="ECO:0000313" key="11">
    <source>
        <dbReference type="Proteomes" id="UP001390339"/>
    </source>
</evidence>
<dbReference type="InterPro" id="IPR047869">
    <property type="entry name" value="YdcJ_bac-like"/>
</dbReference>
<dbReference type="EC" id="1.13.11.93" evidence="6"/>
<dbReference type="EMBL" id="JAPCWZ010000006">
    <property type="protein sequence ID" value="KAK8860014.1"/>
    <property type="molecule type" value="Genomic_DNA"/>
</dbReference>
<comment type="cofactor">
    <cofactor evidence="1">
        <name>Fe(2+)</name>
        <dbReference type="ChEBI" id="CHEBI:29033"/>
    </cofactor>
</comment>
<keyword evidence="2" id="KW-0223">Dioxygenase</keyword>
<evidence type="ECO:0000256" key="4">
    <source>
        <dbReference type="ARBA" id="ARBA00023004"/>
    </source>
</evidence>